<dbReference type="EMBL" id="JAELVR010000008">
    <property type="protein sequence ID" value="MBJ6372385.1"/>
    <property type="molecule type" value="Genomic_DNA"/>
</dbReference>
<dbReference type="AlphaFoldDB" id="A0A8J7J2J6"/>
<reference evidence="1" key="1">
    <citation type="submission" date="2020-12" db="EMBL/GenBank/DDBJ databases">
        <title>Sedimentitalea sp. nov., isolated from sand in Incheon.</title>
        <authorList>
            <person name="Kim W."/>
        </authorList>
    </citation>
    <scope>NUCLEOTIDE SEQUENCE</scope>
    <source>
        <strain evidence="1">CAU 1593</strain>
    </source>
</reference>
<keyword evidence="2" id="KW-1185">Reference proteome</keyword>
<organism evidence="1 2">
    <name type="scientific">Sedimentitalea arenosa</name>
    <dbReference type="NCBI Taxonomy" id="2798803"/>
    <lineage>
        <taxon>Bacteria</taxon>
        <taxon>Pseudomonadati</taxon>
        <taxon>Pseudomonadota</taxon>
        <taxon>Alphaproteobacteria</taxon>
        <taxon>Rhodobacterales</taxon>
        <taxon>Paracoccaceae</taxon>
        <taxon>Sedimentitalea</taxon>
    </lineage>
</organism>
<dbReference type="RefSeq" id="WP_199025265.1">
    <property type="nucleotide sequence ID" value="NZ_JAELVR010000008.1"/>
</dbReference>
<name>A0A8J7J2J6_9RHOB</name>
<protein>
    <submittedName>
        <fullName evidence="1">Uncharacterized protein</fullName>
    </submittedName>
</protein>
<proteinExistence type="predicted"/>
<gene>
    <name evidence="1" type="ORF">JF290_12685</name>
</gene>
<sequence length="112" mass="12632">MDFDARWELFLVEFRNGLAVLARNTLDDLSEQAKGDGEAFIDSMKDDLPRWTKALHEGLLTKDEFEQLLEGQKSLLKLHMLTAVGLSKARLEQFRQALISLATTSVYSAFGV</sequence>
<evidence type="ECO:0000313" key="1">
    <source>
        <dbReference type="EMBL" id="MBJ6372385.1"/>
    </source>
</evidence>
<evidence type="ECO:0000313" key="2">
    <source>
        <dbReference type="Proteomes" id="UP000619079"/>
    </source>
</evidence>
<comment type="caution">
    <text evidence="1">The sequence shown here is derived from an EMBL/GenBank/DDBJ whole genome shotgun (WGS) entry which is preliminary data.</text>
</comment>
<dbReference type="Proteomes" id="UP000619079">
    <property type="component" value="Unassembled WGS sequence"/>
</dbReference>
<accession>A0A8J7J2J6</accession>